<dbReference type="SUPFAM" id="SSF51445">
    <property type="entry name" value="(Trans)glycosidases"/>
    <property type="match status" value="1"/>
</dbReference>
<organism evidence="2 3">
    <name type="scientific">Candidatus Gottesmanbacteria bacterium RIFCSPHIGHO2_01_FULL_42_12</name>
    <dbReference type="NCBI Taxonomy" id="1798377"/>
    <lineage>
        <taxon>Bacteria</taxon>
        <taxon>Candidatus Gottesmaniibacteriota</taxon>
    </lineage>
</organism>
<dbReference type="InterPro" id="IPR001223">
    <property type="entry name" value="Glyco_hydro18_cat"/>
</dbReference>
<evidence type="ECO:0000313" key="2">
    <source>
        <dbReference type="EMBL" id="OGG06792.1"/>
    </source>
</evidence>
<dbReference type="EMBL" id="MFJG01000021">
    <property type="protein sequence ID" value="OGG06792.1"/>
    <property type="molecule type" value="Genomic_DNA"/>
</dbReference>
<dbReference type="Pfam" id="PF00704">
    <property type="entry name" value="Glyco_hydro_18"/>
    <property type="match status" value="1"/>
</dbReference>
<name>A0A1F5Z3V5_9BACT</name>
<dbReference type="GO" id="GO:0005975">
    <property type="term" value="P:carbohydrate metabolic process"/>
    <property type="evidence" value="ECO:0007669"/>
    <property type="project" value="InterPro"/>
</dbReference>
<dbReference type="GO" id="GO:0008061">
    <property type="term" value="F:chitin binding"/>
    <property type="evidence" value="ECO:0007669"/>
    <property type="project" value="InterPro"/>
</dbReference>
<protein>
    <recommendedName>
        <fullName evidence="1">GH18 domain-containing protein</fullName>
    </recommendedName>
</protein>
<dbReference type="InterPro" id="IPR017853">
    <property type="entry name" value="GH"/>
</dbReference>
<reference evidence="2 3" key="1">
    <citation type="journal article" date="2016" name="Nat. Commun.">
        <title>Thousands of microbial genomes shed light on interconnected biogeochemical processes in an aquifer system.</title>
        <authorList>
            <person name="Anantharaman K."/>
            <person name="Brown C.T."/>
            <person name="Hug L.A."/>
            <person name="Sharon I."/>
            <person name="Castelle C.J."/>
            <person name="Probst A.J."/>
            <person name="Thomas B.C."/>
            <person name="Singh A."/>
            <person name="Wilkins M.J."/>
            <person name="Karaoz U."/>
            <person name="Brodie E.L."/>
            <person name="Williams K.H."/>
            <person name="Hubbard S.S."/>
            <person name="Banfield J.F."/>
        </authorList>
    </citation>
    <scope>NUCLEOTIDE SEQUENCE [LARGE SCALE GENOMIC DNA]</scope>
</reference>
<gene>
    <name evidence="2" type="ORF">A2872_01010</name>
</gene>
<dbReference type="AlphaFoldDB" id="A0A1F5Z3V5"/>
<feature type="domain" description="GH18" evidence="1">
    <location>
        <begin position="43"/>
        <end position="380"/>
    </location>
</feature>
<dbReference type="PANTHER" id="PTHR46066">
    <property type="entry name" value="CHITINASE DOMAIN-CONTAINING PROTEIN 1 FAMILY MEMBER"/>
    <property type="match status" value="1"/>
</dbReference>
<dbReference type="InterPro" id="IPR029070">
    <property type="entry name" value="Chitinase_insertion_sf"/>
</dbReference>
<evidence type="ECO:0000259" key="1">
    <source>
        <dbReference type="PROSITE" id="PS51910"/>
    </source>
</evidence>
<evidence type="ECO:0000313" key="3">
    <source>
        <dbReference type="Proteomes" id="UP000178681"/>
    </source>
</evidence>
<dbReference type="InterPro" id="IPR011583">
    <property type="entry name" value="Chitinase_II/V-like_cat"/>
</dbReference>
<dbReference type="Gene3D" id="3.20.20.80">
    <property type="entry name" value="Glycosidases"/>
    <property type="match status" value="1"/>
</dbReference>
<sequence>MKKIIVAGFVVYFVTVALTVAGLRLKNKDSGFLSPLGTKRGDQVLAAQTTPKKIFGFLPFWNLKDLNTKHYDNVDVVYYFSLTVKATGEFDKSEPGYSRLKSAPKVGKAQGLTIACMKQADIEAVINNQAKRRRVIDNTIKIMAENNFTELNVDFEYVGVPPGNLSQNYTKFIQEAADAVHKTGGTVSVATLSDAVWKSRIYNIAEIGKAADYIIVMAYDFTRLPSASSGPVAPLFGREKFEYDVYTTMIDYLKNAPAQKIVLGVPFYGYEWPTVDNKPYSFTLNNSSFGPALSTIKRTVETIKETGATVVFDDLSKTPWISYFDAGSQTWRQVWFENERSIGLKLDLINQADLGGMAIWALGYEGYNPNLWGVIKDKIM</sequence>
<dbReference type="Proteomes" id="UP000178681">
    <property type="component" value="Unassembled WGS sequence"/>
</dbReference>
<dbReference type="PROSITE" id="PS51910">
    <property type="entry name" value="GH18_2"/>
    <property type="match status" value="1"/>
</dbReference>
<dbReference type="PANTHER" id="PTHR46066:SF2">
    <property type="entry name" value="CHITINASE DOMAIN-CONTAINING PROTEIN 1"/>
    <property type="match status" value="1"/>
</dbReference>
<accession>A0A1F5Z3V5</accession>
<proteinExistence type="predicted"/>
<dbReference type="Gene3D" id="3.10.50.10">
    <property type="match status" value="1"/>
</dbReference>
<comment type="caution">
    <text evidence="2">The sequence shown here is derived from an EMBL/GenBank/DDBJ whole genome shotgun (WGS) entry which is preliminary data.</text>
</comment>
<dbReference type="STRING" id="1798377.A2872_01010"/>
<dbReference type="SMART" id="SM00636">
    <property type="entry name" value="Glyco_18"/>
    <property type="match status" value="1"/>
</dbReference>